<dbReference type="InterPro" id="IPR007593">
    <property type="entry name" value="CD225/Dispanin_fam"/>
</dbReference>
<evidence type="ECO:0000256" key="2">
    <source>
        <dbReference type="ARBA" id="ARBA00022692"/>
    </source>
</evidence>
<feature type="compositionally biased region" description="Pro residues" evidence="5">
    <location>
        <begin position="1"/>
        <end position="11"/>
    </location>
</feature>
<dbReference type="PANTHER" id="PTHR14948">
    <property type="entry name" value="NG5"/>
    <property type="match status" value="1"/>
</dbReference>
<dbReference type="PANTHER" id="PTHR14948:SF44">
    <property type="entry name" value="PROLINE-RICH TRANSMEMBRANE PROTEIN 1-LIKE"/>
    <property type="match status" value="1"/>
</dbReference>
<feature type="transmembrane region" description="Helical" evidence="6">
    <location>
        <begin position="98"/>
        <end position="122"/>
    </location>
</feature>
<feature type="region of interest" description="Disordered" evidence="5">
    <location>
        <begin position="1"/>
        <end position="61"/>
    </location>
</feature>
<sequence>MSQPPEYPPGGYPQGGHDQGGYGQDQGGYGQGQGGYGQGGYGAPAPGYGPPPGGYGAPQGYGSPEGYGAPPGYGAPGGYGGPGGFGPPPPYGRPIPNYLWQSIVVTVLCCLPAGVVAIVFATKVDGRRQIGDINGAFAASKKARMWCIIAVLAGVASFIIFFILALVGGFDSSSSTSYSTLGPAEV</sequence>
<keyword evidence="2 6" id="KW-0812">Transmembrane</keyword>
<evidence type="ECO:0000313" key="8">
    <source>
        <dbReference type="Proteomes" id="UP000305282"/>
    </source>
</evidence>
<feature type="compositionally biased region" description="Gly residues" evidence="5">
    <location>
        <begin position="12"/>
        <end position="42"/>
    </location>
</feature>
<dbReference type="OrthoDB" id="9815705at2"/>
<proteinExistence type="predicted"/>
<evidence type="ECO:0000256" key="1">
    <source>
        <dbReference type="ARBA" id="ARBA00004370"/>
    </source>
</evidence>
<dbReference type="AlphaFoldDB" id="A0A4S5EP35"/>
<protein>
    <submittedName>
        <fullName evidence="7">CD225/dispanin family protein</fullName>
    </submittedName>
</protein>
<gene>
    <name evidence="7" type="ORF">E7Y31_13765</name>
</gene>
<evidence type="ECO:0000313" key="7">
    <source>
        <dbReference type="EMBL" id="THJ74054.1"/>
    </source>
</evidence>
<organism evidence="7 8">
    <name type="scientific">Candidatus Frankia alpina</name>
    <dbReference type="NCBI Taxonomy" id="2699483"/>
    <lineage>
        <taxon>Bacteria</taxon>
        <taxon>Bacillati</taxon>
        <taxon>Actinomycetota</taxon>
        <taxon>Actinomycetes</taxon>
        <taxon>Frankiales</taxon>
        <taxon>Frankiaceae</taxon>
        <taxon>Frankia</taxon>
    </lineage>
</organism>
<evidence type="ECO:0000256" key="6">
    <source>
        <dbReference type="SAM" id="Phobius"/>
    </source>
</evidence>
<reference evidence="7 8" key="1">
    <citation type="submission" date="2019-04" db="EMBL/GenBank/DDBJ databases">
        <title>Draft genome sequences for three unisolated Alnus-infective Frankia Sp+ strains, AgTrS, AiOr and AvVan, the first sequenced Frankia strains able to sporulate in-planta.</title>
        <authorList>
            <person name="Bethencourt L."/>
            <person name="Vautrin F."/>
            <person name="Taib N."/>
            <person name="Dubost A."/>
            <person name="Castro-Garcia L."/>
            <person name="Imbaud O."/>
            <person name="Abrouk D."/>
            <person name="Fournier P."/>
            <person name="Briolay J."/>
            <person name="Nguyen A."/>
            <person name="Normand P."/>
            <person name="Fernandez M.P."/>
            <person name="Brochier-Armanet C."/>
            <person name="Herrera-Belaroussi A."/>
        </authorList>
    </citation>
    <scope>NUCLEOTIDE SEQUENCE [LARGE SCALE GENOMIC DNA]</scope>
    <source>
        <strain evidence="7 8">AvVan</strain>
    </source>
</reference>
<evidence type="ECO:0000256" key="4">
    <source>
        <dbReference type="ARBA" id="ARBA00023136"/>
    </source>
</evidence>
<comment type="subcellular location">
    <subcellularLocation>
        <location evidence="1">Membrane</location>
    </subcellularLocation>
</comment>
<dbReference type="EMBL" id="SSXH01000331">
    <property type="protein sequence ID" value="THJ74054.1"/>
    <property type="molecule type" value="Genomic_DNA"/>
</dbReference>
<dbReference type="Pfam" id="PF04505">
    <property type="entry name" value="CD225"/>
    <property type="match status" value="1"/>
</dbReference>
<evidence type="ECO:0000256" key="3">
    <source>
        <dbReference type="ARBA" id="ARBA00022989"/>
    </source>
</evidence>
<dbReference type="Proteomes" id="UP000305282">
    <property type="component" value="Unassembled WGS sequence"/>
</dbReference>
<dbReference type="InterPro" id="IPR051423">
    <property type="entry name" value="CD225/Dispanin"/>
</dbReference>
<dbReference type="GO" id="GO:0016020">
    <property type="term" value="C:membrane"/>
    <property type="evidence" value="ECO:0007669"/>
    <property type="project" value="UniProtKB-SubCell"/>
</dbReference>
<dbReference type="RefSeq" id="WP_136448499.1">
    <property type="nucleotide sequence ID" value="NZ_SSXH01000331.1"/>
</dbReference>
<keyword evidence="4 6" id="KW-0472">Membrane</keyword>
<keyword evidence="3 6" id="KW-1133">Transmembrane helix</keyword>
<name>A0A4S5EP35_9ACTN</name>
<accession>A0A4S5EP35</accession>
<comment type="caution">
    <text evidence="7">The sequence shown here is derived from an EMBL/GenBank/DDBJ whole genome shotgun (WGS) entry which is preliminary data.</text>
</comment>
<feature type="transmembrane region" description="Helical" evidence="6">
    <location>
        <begin position="143"/>
        <end position="167"/>
    </location>
</feature>
<evidence type="ECO:0000256" key="5">
    <source>
        <dbReference type="SAM" id="MobiDB-lite"/>
    </source>
</evidence>
<keyword evidence="8" id="KW-1185">Reference proteome</keyword>